<evidence type="ECO:0000256" key="1">
    <source>
        <dbReference type="SAM" id="MobiDB-lite"/>
    </source>
</evidence>
<gene>
    <name evidence="2" type="ORF">RFI_39926</name>
</gene>
<keyword evidence="3" id="KW-1185">Reference proteome</keyword>
<sequence>MWKGKVGKLIEKKGFGKKLNGKGKRGKLMFERVVGGKKVKKRKNDRKIIEKKREKKEKKRKKKKKKVEQMEKEKKGNCSQKFEYVLDGEVEKQSQNQWQTKRCKFDEKLWLLYMTATSENRSLWSGAIFKLGATIDSRDRYIIRTYTYVYSQLWNFIRDFIIVLVRKKNKSNKLVAGDEENSVKVVMKYSFIAIEQAMKS</sequence>
<reference evidence="2 3" key="1">
    <citation type="journal article" date="2013" name="Curr. Biol.">
        <title>The Genome of the Foraminiferan Reticulomyxa filosa.</title>
        <authorList>
            <person name="Glockner G."/>
            <person name="Hulsmann N."/>
            <person name="Schleicher M."/>
            <person name="Noegel A.A."/>
            <person name="Eichinger L."/>
            <person name="Gallinger C."/>
            <person name="Pawlowski J."/>
            <person name="Sierra R."/>
            <person name="Euteneuer U."/>
            <person name="Pillet L."/>
            <person name="Moustafa A."/>
            <person name="Platzer M."/>
            <person name="Groth M."/>
            <person name="Szafranski K."/>
            <person name="Schliwa M."/>
        </authorList>
    </citation>
    <scope>NUCLEOTIDE SEQUENCE [LARGE SCALE GENOMIC DNA]</scope>
</reference>
<protein>
    <submittedName>
        <fullName evidence="2">Uncharacterized protein</fullName>
    </submittedName>
</protein>
<dbReference type="EMBL" id="ASPP01049184">
    <property type="protein sequence ID" value="ETN97603.1"/>
    <property type="molecule type" value="Genomic_DNA"/>
</dbReference>
<name>X6L874_RETFI</name>
<organism evidence="2 3">
    <name type="scientific">Reticulomyxa filosa</name>
    <dbReference type="NCBI Taxonomy" id="46433"/>
    <lineage>
        <taxon>Eukaryota</taxon>
        <taxon>Sar</taxon>
        <taxon>Rhizaria</taxon>
        <taxon>Retaria</taxon>
        <taxon>Foraminifera</taxon>
        <taxon>Monothalamids</taxon>
        <taxon>Reticulomyxidae</taxon>
        <taxon>Reticulomyxa</taxon>
    </lineage>
</organism>
<feature type="region of interest" description="Disordered" evidence="1">
    <location>
        <begin position="35"/>
        <end position="74"/>
    </location>
</feature>
<evidence type="ECO:0000313" key="2">
    <source>
        <dbReference type="EMBL" id="ETN97603.1"/>
    </source>
</evidence>
<comment type="caution">
    <text evidence="2">The sequence shown here is derived from an EMBL/GenBank/DDBJ whole genome shotgun (WGS) entry which is preliminary data.</text>
</comment>
<dbReference type="AlphaFoldDB" id="X6L874"/>
<evidence type="ECO:0000313" key="3">
    <source>
        <dbReference type="Proteomes" id="UP000023152"/>
    </source>
</evidence>
<accession>X6L874</accession>
<dbReference type="Proteomes" id="UP000023152">
    <property type="component" value="Unassembled WGS sequence"/>
</dbReference>
<proteinExistence type="predicted"/>
<feature type="compositionally biased region" description="Basic residues" evidence="1">
    <location>
        <begin position="53"/>
        <end position="66"/>
    </location>
</feature>
<feature type="compositionally biased region" description="Basic residues" evidence="1">
    <location>
        <begin position="35"/>
        <end position="45"/>
    </location>
</feature>